<evidence type="ECO:0000256" key="5">
    <source>
        <dbReference type="SAM" id="MobiDB-lite"/>
    </source>
</evidence>
<dbReference type="PANTHER" id="PTHR11085:SF4">
    <property type="entry name" value="NAD-DEPENDENT PROTEIN DEACYLASE"/>
    <property type="match status" value="1"/>
</dbReference>
<keyword evidence="2" id="KW-0808">Transferase</keyword>
<dbReference type="GO" id="GO:0046872">
    <property type="term" value="F:metal ion binding"/>
    <property type="evidence" value="ECO:0007669"/>
    <property type="project" value="UniProtKB-KW"/>
</dbReference>
<dbReference type="GO" id="GO:0070403">
    <property type="term" value="F:NAD+ binding"/>
    <property type="evidence" value="ECO:0007669"/>
    <property type="project" value="InterPro"/>
</dbReference>
<reference evidence="7 8" key="1">
    <citation type="submission" date="2018-11" db="EMBL/GenBank/DDBJ databases">
        <authorList>
            <person name="Kleinhagauer T."/>
            <person name="Glaeser S.P."/>
            <person name="Spergser J."/>
            <person name="Ruckert C."/>
            <person name="Kaempfer P."/>
            <person name="Busse H.-J."/>
        </authorList>
    </citation>
    <scope>NUCLEOTIDE SEQUENCE [LARGE SCALE GENOMIC DNA]</scope>
    <source>
        <strain evidence="7 8">200CH</strain>
    </source>
</reference>
<dbReference type="EMBL" id="CP033896">
    <property type="protein sequence ID" value="AZA14672.1"/>
    <property type="molecule type" value="Genomic_DNA"/>
</dbReference>
<feature type="compositionally biased region" description="Low complexity" evidence="5">
    <location>
        <begin position="10"/>
        <end position="23"/>
    </location>
</feature>
<evidence type="ECO:0000313" key="7">
    <source>
        <dbReference type="EMBL" id="AZA14672.1"/>
    </source>
</evidence>
<dbReference type="Proteomes" id="UP000269019">
    <property type="component" value="Chromosome"/>
</dbReference>
<feature type="domain" description="Deacetylase sirtuin-type" evidence="6">
    <location>
        <begin position="59"/>
        <end position="324"/>
    </location>
</feature>
<keyword evidence="7" id="KW-0378">Hydrolase</keyword>
<dbReference type="Gene3D" id="3.40.50.1220">
    <property type="entry name" value="TPP-binding domain"/>
    <property type="match status" value="1"/>
</dbReference>
<dbReference type="KEGG" id="ccho:CCHOA_11505"/>
<keyword evidence="4" id="KW-0862">Zinc</keyword>
<dbReference type="InterPro" id="IPR026590">
    <property type="entry name" value="Ssirtuin_cat_dom"/>
</dbReference>
<protein>
    <recommendedName>
        <fullName evidence="1">protein acetyllysine N-acetyltransferase</fullName>
        <ecNumber evidence="1">2.3.1.286</ecNumber>
    </recommendedName>
</protein>
<dbReference type="PANTHER" id="PTHR11085">
    <property type="entry name" value="NAD-DEPENDENT PROTEIN DEACYLASE SIRTUIN-5, MITOCHONDRIAL-RELATED"/>
    <property type="match status" value="1"/>
</dbReference>
<evidence type="ECO:0000313" key="8">
    <source>
        <dbReference type="Proteomes" id="UP000269019"/>
    </source>
</evidence>
<evidence type="ECO:0000256" key="4">
    <source>
        <dbReference type="PROSITE-ProRule" id="PRU00236"/>
    </source>
</evidence>
<dbReference type="AlphaFoldDB" id="A0A3G6JA39"/>
<organism evidence="7 8">
    <name type="scientific">Corynebacterium choanae</name>
    <dbReference type="NCBI Taxonomy" id="1862358"/>
    <lineage>
        <taxon>Bacteria</taxon>
        <taxon>Bacillati</taxon>
        <taxon>Actinomycetota</taxon>
        <taxon>Actinomycetes</taxon>
        <taxon>Mycobacteriales</taxon>
        <taxon>Corynebacteriaceae</taxon>
        <taxon>Corynebacterium</taxon>
    </lineage>
</organism>
<feature type="region of interest" description="Disordered" evidence="5">
    <location>
        <begin position="1"/>
        <end position="35"/>
    </location>
</feature>
<dbReference type="InterPro" id="IPR003000">
    <property type="entry name" value="Sirtuin"/>
</dbReference>
<feature type="binding site" evidence="4">
    <location>
        <position position="227"/>
    </location>
    <ligand>
        <name>Zn(2+)</name>
        <dbReference type="ChEBI" id="CHEBI:29105"/>
    </ligand>
</feature>
<feature type="binding site" evidence="4">
    <location>
        <position position="203"/>
    </location>
    <ligand>
        <name>Zn(2+)</name>
        <dbReference type="ChEBI" id="CHEBI:29105"/>
    </ligand>
</feature>
<evidence type="ECO:0000256" key="2">
    <source>
        <dbReference type="ARBA" id="ARBA00022679"/>
    </source>
</evidence>
<proteinExistence type="predicted"/>
<dbReference type="InterPro" id="IPR026591">
    <property type="entry name" value="Sirtuin_cat_small_dom_sf"/>
</dbReference>
<dbReference type="EC" id="2.3.1.286" evidence="1"/>
<feature type="binding site" evidence="4">
    <location>
        <position position="229"/>
    </location>
    <ligand>
        <name>Zn(2+)</name>
        <dbReference type="ChEBI" id="CHEBI:29105"/>
    </ligand>
</feature>
<dbReference type="SUPFAM" id="SSF52467">
    <property type="entry name" value="DHS-like NAD/FAD-binding domain"/>
    <property type="match status" value="1"/>
</dbReference>
<dbReference type="InterPro" id="IPR050134">
    <property type="entry name" value="NAD-dep_sirtuin_deacylases"/>
</dbReference>
<keyword evidence="8" id="KW-1185">Reference proteome</keyword>
<dbReference type="InterPro" id="IPR029035">
    <property type="entry name" value="DHS-like_NAD/FAD-binding_dom"/>
</dbReference>
<dbReference type="GO" id="GO:0016787">
    <property type="term" value="F:hydrolase activity"/>
    <property type="evidence" value="ECO:0007669"/>
    <property type="project" value="UniProtKB-KW"/>
</dbReference>
<gene>
    <name evidence="7" type="primary">cobB2</name>
    <name evidence="7" type="ORF">CCHOA_11505</name>
</gene>
<keyword evidence="4" id="KW-0479">Metal-binding</keyword>
<feature type="active site" description="Proton acceptor" evidence="4">
    <location>
        <position position="192"/>
    </location>
</feature>
<evidence type="ECO:0000256" key="1">
    <source>
        <dbReference type="ARBA" id="ARBA00012928"/>
    </source>
</evidence>
<sequence>MASGTNNPPEHSSSTATAHSSSENVATPPADSTPRAAQPFLAAAATPTTASEGGTAEQIILPPASCAQLEEILAGCRRVVFFTGAGISQESGIPVYRNDDTGLWENVNPEELASIASWRNDPAPMWAWSMLRARTAANATPNAAHQAIGRLAADGNVAVTVVTQNIDDLHERGITMFCPPEHATYPALLHVHGSLFHFRCTDCGQPPAVAPVIPPQVTARRLAPPVCDCGGVIRPGVVWFGEPLDEEIMEQAATAMRLADVVIIVGTSGVVMPACQLPLIAHNRGIPLVEISPQPTAFTPLVDVHVATTAGRGIPAVVDLLLADAPHATPPPPVTGTADR</sequence>
<dbReference type="Pfam" id="PF02146">
    <property type="entry name" value="SIR2"/>
    <property type="match status" value="1"/>
</dbReference>
<keyword evidence="3" id="KW-0520">NAD</keyword>
<dbReference type="PROSITE" id="PS50305">
    <property type="entry name" value="SIRTUIN"/>
    <property type="match status" value="1"/>
</dbReference>
<name>A0A3G6JA39_9CORY</name>
<evidence type="ECO:0000256" key="3">
    <source>
        <dbReference type="ARBA" id="ARBA00023027"/>
    </source>
</evidence>
<feature type="binding site" evidence="4">
    <location>
        <position position="200"/>
    </location>
    <ligand>
        <name>Zn(2+)</name>
        <dbReference type="ChEBI" id="CHEBI:29105"/>
    </ligand>
</feature>
<dbReference type="NCBIfam" id="NF001753">
    <property type="entry name" value="PRK00481.1-3"/>
    <property type="match status" value="1"/>
</dbReference>
<evidence type="ECO:0000259" key="6">
    <source>
        <dbReference type="PROSITE" id="PS50305"/>
    </source>
</evidence>
<dbReference type="Gene3D" id="3.30.1600.10">
    <property type="entry name" value="SIR2/SIRT2 'Small Domain"/>
    <property type="match status" value="1"/>
</dbReference>
<accession>A0A3G6JA39</accession>
<dbReference type="GO" id="GO:0017136">
    <property type="term" value="F:histone deacetylase activity, NAD-dependent"/>
    <property type="evidence" value="ECO:0007669"/>
    <property type="project" value="TreeGrafter"/>
</dbReference>